<comment type="caution">
    <text evidence="9">The sequence shown here is derived from an EMBL/GenBank/DDBJ whole genome shotgun (WGS) entry which is preliminary data.</text>
</comment>
<evidence type="ECO:0000256" key="2">
    <source>
        <dbReference type="ARBA" id="ARBA00022723"/>
    </source>
</evidence>
<dbReference type="CDD" id="cd15639">
    <property type="entry name" value="PHD_DIDO1_like"/>
    <property type="match status" value="1"/>
</dbReference>
<keyword evidence="2" id="KW-0479">Metal-binding</keyword>
<protein>
    <recommendedName>
        <fullName evidence="8">PHD-type domain-containing protein</fullName>
    </recommendedName>
</protein>
<dbReference type="Proteomes" id="UP000826234">
    <property type="component" value="Unassembled WGS sequence"/>
</dbReference>
<keyword evidence="4" id="KW-0862">Zinc</keyword>
<organism evidence="9 10">
    <name type="scientific">Phrynosoma platyrhinos</name>
    <name type="common">Desert horned lizard</name>
    <dbReference type="NCBI Taxonomy" id="52577"/>
    <lineage>
        <taxon>Eukaryota</taxon>
        <taxon>Metazoa</taxon>
        <taxon>Chordata</taxon>
        <taxon>Craniata</taxon>
        <taxon>Vertebrata</taxon>
        <taxon>Euteleostomi</taxon>
        <taxon>Lepidosauria</taxon>
        <taxon>Squamata</taxon>
        <taxon>Bifurcata</taxon>
        <taxon>Unidentata</taxon>
        <taxon>Episquamata</taxon>
        <taxon>Toxicofera</taxon>
        <taxon>Iguania</taxon>
        <taxon>Phrynosomatidae</taxon>
        <taxon>Phrynosomatinae</taxon>
        <taxon>Phrynosoma</taxon>
    </lineage>
</organism>
<comment type="subcellular location">
    <subcellularLocation>
        <location evidence="1">Nucleus</location>
    </subcellularLocation>
</comment>
<dbReference type="PANTHER" id="PTHR46174:SF1">
    <property type="entry name" value="CXXC-TYPE ZINC FINGER PROTEIN 1"/>
    <property type="match status" value="1"/>
</dbReference>
<feature type="region of interest" description="Disordered" evidence="7">
    <location>
        <begin position="132"/>
        <end position="278"/>
    </location>
</feature>
<evidence type="ECO:0000256" key="5">
    <source>
        <dbReference type="ARBA" id="ARBA00023242"/>
    </source>
</evidence>
<feature type="region of interest" description="Disordered" evidence="7">
    <location>
        <begin position="310"/>
        <end position="364"/>
    </location>
</feature>
<dbReference type="PROSITE" id="PS01359">
    <property type="entry name" value="ZF_PHD_1"/>
    <property type="match status" value="1"/>
</dbReference>
<feature type="compositionally biased region" description="Polar residues" evidence="7">
    <location>
        <begin position="192"/>
        <end position="221"/>
    </location>
</feature>
<dbReference type="InterPro" id="IPR019787">
    <property type="entry name" value="Znf_PHD-finger"/>
</dbReference>
<dbReference type="SMART" id="SM00249">
    <property type="entry name" value="PHD"/>
    <property type="match status" value="1"/>
</dbReference>
<proteinExistence type="predicted"/>
<evidence type="ECO:0000256" key="7">
    <source>
        <dbReference type="SAM" id="MobiDB-lite"/>
    </source>
</evidence>
<feature type="compositionally biased region" description="Basic and acidic residues" evidence="7">
    <location>
        <begin position="96"/>
        <end position="117"/>
    </location>
</feature>
<dbReference type="InterPro" id="IPR013083">
    <property type="entry name" value="Znf_RING/FYVE/PHD"/>
</dbReference>
<name>A0ABQ7SPG6_PHRPL</name>
<evidence type="ECO:0000256" key="6">
    <source>
        <dbReference type="PROSITE-ProRule" id="PRU00146"/>
    </source>
</evidence>
<feature type="region of interest" description="Disordered" evidence="7">
    <location>
        <begin position="558"/>
        <end position="578"/>
    </location>
</feature>
<feature type="compositionally biased region" description="Acidic residues" evidence="7">
    <location>
        <begin position="243"/>
        <end position="254"/>
    </location>
</feature>
<evidence type="ECO:0000256" key="3">
    <source>
        <dbReference type="ARBA" id="ARBA00022771"/>
    </source>
</evidence>
<dbReference type="InterPro" id="IPR011011">
    <property type="entry name" value="Znf_FYVE_PHD"/>
</dbReference>
<dbReference type="Gene3D" id="3.30.40.10">
    <property type="entry name" value="Zinc/RING finger domain, C3HC4 (zinc finger)"/>
    <property type="match status" value="1"/>
</dbReference>
<gene>
    <name evidence="9" type="ORF">JD844_019095</name>
</gene>
<keyword evidence="5" id="KW-0539">Nucleus</keyword>
<dbReference type="EMBL" id="JAIPUX010005289">
    <property type="protein sequence ID" value="KAH0619237.1"/>
    <property type="molecule type" value="Genomic_DNA"/>
</dbReference>
<dbReference type="InterPro" id="IPR033082">
    <property type="entry name" value="DIDO1_PHD"/>
</dbReference>
<dbReference type="Pfam" id="PF00628">
    <property type="entry name" value="PHD"/>
    <property type="match status" value="1"/>
</dbReference>
<evidence type="ECO:0000256" key="4">
    <source>
        <dbReference type="ARBA" id="ARBA00022833"/>
    </source>
</evidence>
<keyword evidence="3 6" id="KW-0863">Zinc-finger</keyword>
<feature type="compositionally biased region" description="Basic and acidic residues" evidence="7">
    <location>
        <begin position="325"/>
        <end position="342"/>
    </location>
</feature>
<dbReference type="PROSITE" id="PS50016">
    <property type="entry name" value="ZF_PHD_2"/>
    <property type="match status" value="1"/>
</dbReference>
<evidence type="ECO:0000313" key="10">
    <source>
        <dbReference type="Proteomes" id="UP000826234"/>
    </source>
</evidence>
<feature type="domain" description="PHD-type" evidence="8">
    <location>
        <begin position="372"/>
        <end position="426"/>
    </location>
</feature>
<evidence type="ECO:0000259" key="8">
    <source>
        <dbReference type="PROSITE" id="PS50016"/>
    </source>
</evidence>
<dbReference type="SUPFAM" id="SSF57903">
    <property type="entry name" value="FYVE/PHD zinc finger"/>
    <property type="match status" value="1"/>
</dbReference>
<dbReference type="PANTHER" id="PTHR46174">
    <property type="entry name" value="CXXC-TYPE ZINC FINGER PROTEIN 1"/>
    <property type="match status" value="1"/>
</dbReference>
<keyword evidence="10" id="KW-1185">Reference proteome</keyword>
<evidence type="ECO:0000313" key="9">
    <source>
        <dbReference type="EMBL" id="KAH0619237.1"/>
    </source>
</evidence>
<feature type="region of interest" description="Disordered" evidence="7">
    <location>
        <begin position="70"/>
        <end position="117"/>
    </location>
</feature>
<dbReference type="InterPro" id="IPR019786">
    <property type="entry name" value="Zinc_finger_PHD-type_CS"/>
</dbReference>
<dbReference type="InterPro" id="IPR001965">
    <property type="entry name" value="Znf_PHD"/>
</dbReference>
<feature type="compositionally biased region" description="Basic and acidic residues" evidence="7">
    <location>
        <begin position="566"/>
        <end position="577"/>
    </location>
</feature>
<feature type="compositionally biased region" description="Polar residues" evidence="7">
    <location>
        <begin position="144"/>
        <end position="153"/>
    </location>
</feature>
<accession>A0ABQ7SPG6</accession>
<reference evidence="9 10" key="1">
    <citation type="journal article" date="2022" name="Gigascience">
        <title>A chromosome-level genome assembly and annotation of the desert horned lizard, Phrynosoma platyrhinos, provides insight into chromosomal rearrangements among reptiles.</title>
        <authorList>
            <person name="Koochekian N."/>
            <person name="Ascanio A."/>
            <person name="Farleigh K."/>
            <person name="Card D.C."/>
            <person name="Schield D.R."/>
            <person name="Castoe T.A."/>
            <person name="Jezkova T."/>
        </authorList>
    </citation>
    <scope>NUCLEOTIDE SEQUENCE [LARGE SCALE GENOMIC DNA]</scope>
    <source>
        <strain evidence="9">NK-2021</strain>
    </source>
</reference>
<dbReference type="InterPro" id="IPR037869">
    <property type="entry name" value="Spp1/CFP1"/>
</dbReference>
<sequence>MLVSESSGCHHRECCVSGFSGTACALGIMLNDSDLPQPFSDSSFDLNQLSAKILATSNAVSEVTFGNSSISSMEEENLESVALESESNMENPSLALDDKGEQSNEDEQKTVKPTSKEFRKTWGFRRTTIAKREGLGDTDMDIAEQSSPQQQSLALRRSGRQPKRTERVEEFLTTVRRRGRKNLPSSLEDLNDSASCHVTDNETASEGSVESISDLKTVSQKTRSKDSRGQSSHKVRTTKEHEDGDEEDTSDSDSDGLTLKELQNRLRKKRGEEKPALTLKELQNHLRRKHQEQNPTDSVDVQGGNQIKHEVAVKQEPEETADTETGDKIGVIKDNTEAVQVKKERKSPVQTSDEPEEPRKCKSESEVYDPSTLYCICQQPHNNRFMICCDRCEEWFHGDCVGISEARGRLLERNGEDYICPNCTILQVQDETSTETEQRETTLRQIASDGTELTSIGTIEQKSIEDQGIKGRIEKAANPSGKKKLKIFQPVVEEPEAASCIGPGCSNVAQPGSVYCSHDCILKHAAATMKFLSEGKEQKPKEKTKLKTIVIKPQPLAGTKPLSMQKRPDPEKRESTMKRTVVTTVKTEANMTVAKESTSEISTPSWASDHNYNAVKPEKTPAISSSLLFKYNSFFKTEAYKRVSIDDPVSMGWPLRCSA</sequence>
<evidence type="ECO:0000256" key="1">
    <source>
        <dbReference type="ARBA" id="ARBA00004123"/>
    </source>
</evidence>